<protein>
    <submittedName>
        <fullName evidence="3">GTPase-activator protein for Ras-like GTPase</fullName>
    </submittedName>
</protein>
<dbReference type="PANTHER" id="PTHR10194">
    <property type="entry name" value="RAS GTPASE-ACTIVATING PROTEINS"/>
    <property type="match status" value="1"/>
</dbReference>
<sequence>MLRVFSSQLNSILSQNPVPLELEHNRVVGTNADASNYANAMLSLVQDSVSAVLEELETLYKTYSHSVDLIQAFLAQTMTSAIDLNSRVGGTPLPSKDITFIVSVAEEFAAISNEPHLRHIAANLIHSLSRDYFATLIDLLLPQTLAQDADPATVSINCHLLGALEYTGPRVSALFTALTPLSEPATFRAIVSPISRKAIATLVYSAVLGWAHALGRQFVVLATSEGRMRGDPDLLCVTLFQWAEDTTHKHPQTLMALYRAIAAGLVCCPDIMLAVFLQPARAAQEYPVLFSYCQRLRESILPQTFDARFASFAAAAVIDLVGLSTLVDKGDICVLRHIVPDLQPYVEKLLIADQLELSPDDTRAYFLASFRINPLETIKRLTNLLHARTHPMVVPLIQAFGDATSPEMPFHPTLGSVREMLAPLVFDLLKEDLESVVDMIDTKKILPAPTDLTIALCTLFSLDPLLVRFIPDAHTPVLGSLLGVALCQAITTIKSVDVCCSGVANVFRTALDSTSDQFAFVTSTLERVGQAMTMNLIHCPPLTQRTVLDTAVQLITDSIDALKANADSAADWGRVASTLARASAALECGMVLLTISPDANARQQARTALAFLLEFWAIIPSGVAKTHTITGSYLIYKRLAAISGDNDVFETIGVLRSTVANVGGIRMACESAYALFAADPAGKSPLAGDSLAMTLAFSAVGLGGGVTVNLLTPSILPVDTTAPGLIELAVSALGSHDEAIRTRARSAVVNALSPLLYVRFVGVLTNALAASRAVGGAEIEAILADISQTVLDIVSFNESATLALPDFDGILIALVQQTDRLTAQNRGSRLLTIVPELISVMFSRSTSVSFRQPHRTRHILLEIVRKWIRLDPSSVSPALTLLYDGLIVSDQDLATHYNALLPLATAYPDVARACMVGLLVSNPTAISFIVRQTQGDSVISRGVAMAAITKLLDSDESLTAAIAEETKVPPTDLIRDALFMEPIDGLLGQLAKTTGQSEGDDVAKALLRLCPSHETAIDVVSSFVEAEINEMADATSVLRQNTFPAKLLAQYLRLTALEYLEDTLKPVIADIIRLGATDLELDRSRVSSDITGVESEAVIAALIEDNVQRLIDVSRGVLKAIFAAVDAMPLGPRIVCRKLQDALERRFPGTKVSATGAVLFLKFIAPSIAAPDAYQIVQSVPVSARRNLLHVSKVVIKVGNGMLFHEAGRSNEVMDGVNPLITELMGSRGQYLGQIIDVADKMDDLTNLDPISVNEDEIENASARIHRSIVEKSGVMATTLAATHADSVEALESLLDNLGPPPEIIKKVRAINSGSIASPHLDEFKRHSDNIDPALLEAASAVFVQSGQSAERRPLFWWRGEHYSAELDHTAILRHMIDIAQPFWTLPFEVVIDCTHAQRVPTAWLMRLFAVVPPEARENLKALHVLRPGTDFDSSLRSLAKTLSQADIRKIRVYTSASMIRKALGEKAQPMPLTARSLELDARILHSFDLGVPKSRHDATLSISAKDLIITMHGATPQTTRVDAFALADVTVAVDGETIFVSEASAVCPAVRLTGPVASVEQVSAICQECIHQARVDAPVAVVGEETRQAVLPARMLVVGFASMFSADIVARSAAYTLVHAVLTKMHPIAGHKSVAKGMFVASSGSSVVSVSPLPYPTVIAVVSQLGQALPALTVDMCVLAMELAPSMPAELVMPALQFVPHIISIVAATMPERIPEIVSAGLALTRALPGQRVLLAQVVWRQLAMYAGAAPDVVESIIGVVLESLEKDPESHEDVGLALLAMVGEAESMAPCVDAVVRRGIDKAQSARPADAHPYLSLIHQLAFDCINLDASLPPVLHVLALTVGLPETASVAYDTVRAVSHSLIAQASSPDLEQIHAELTSPSLAESFLHPEPGAAMDVLLPVLVRLAIVAANTSAKLAQTRSEWFKMASHLAFAPASAPALASTRGRALCLVGLLHSPMSAVKICHETVLKVATPDPSPVMHEALSSLAIVVSNMALGSEANAEHIRTLFWLSAFCLLTRPDWKAANNLMLAILDPKALSVSGHPFSSLAAVKPKSMTPDEASVASMMGISPAGWPLWSLVRLMLPVLLQFDSNTVATSMLREMHSRFLTQTDLTTPLVIAYLAFTGDTISLETSRGQAGVTVSVTDSIWSHIGSTTVDAVLGVSLLAEILTGAATKPCPAAYETIRRVLGIITVCPNEGILSAVRHSLVPTLQTLACDEAWVDYRLSDLVLPVMFSVNSAAEDPACLLDADEIAATKNPIRYDPVSDEIWPRVRDVLLCLEH</sequence>
<evidence type="ECO:0000256" key="1">
    <source>
        <dbReference type="ARBA" id="ARBA00022468"/>
    </source>
</evidence>
<dbReference type="InterPro" id="IPR001936">
    <property type="entry name" value="RasGAP_dom"/>
</dbReference>
<dbReference type="GO" id="GO:0005096">
    <property type="term" value="F:GTPase activator activity"/>
    <property type="evidence" value="ECO:0007669"/>
    <property type="project" value="UniProtKB-KW"/>
</dbReference>
<reference evidence="3" key="1">
    <citation type="submission" date="2021-05" db="EMBL/GenBank/DDBJ databases">
        <title>A free-living protist that lacks canonical eukaryotic 1 DNA replication and segregation systems.</title>
        <authorList>
            <person name="Salas-Leiva D.E."/>
            <person name="Tromer E.C."/>
            <person name="Curtis B.A."/>
            <person name="Jerlstrom-Hultqvist J."/>
            <person name="Kolisko M."/>
            <person name="Yi Z."/>
            <person name="Salas-Leiva J.S."/>
            <person name="Gallot-Lavallee L."/>
            <person name="Kops G.J.P.L."/>
            <person name="Archibald J.M."/>
            <person name="Simpson A.G.B."/>
            <person name="Roger A.J."/>
        </authorList>
    </citation>
    <scope>NUCLEOTIDE SEQUENCE</scope>
    <source>
        <strain evidence="3">BICM</strain>
    </source>
</reference>
<accession>A0A8J6BED3</accession>
<dbReference type="EMBL" id="JAHDYR010000008">
    <property type="protein sequence ID" value="KAG9395712.1"/>
    <property type="molecule type" value="Genomic_DNA"/>
</dbReference>
<dbReference type="OrthoDB" id="28245at2759"/>
<organism evidence="3 4">
    <name type="scientific">Carpediemonas membranifera</name>
    <dbReference type="NCBI Taxonomy" id="201153"/>
    <lineage>
        <taxon>Eukaryota</taxon>
        <taxon>Metamonada</taxon>
        <taxon>Carpediemonas-like organisms</taxon>
        <taxon>Carpediemonas</taxon>
    </lineage>
</organism>
<proteinExistence type="predicted"/>
<dbReference type="InterPro" id="IPR036865">
    <property type="entry name" value="CRAL-TRIO_dom_sf"/>
</dbReference>
<evidence type="ECO:0000313" key="3">
    <source>
        <dbReference type="EMBL" id="KAG9395712.1"/>
    </source>
</evidence>
<dbReference type="SMART" id="SM00323">
    <property type="entry name" value="RasGAP"/>
    <property type="match status" value="1"/>
</dbReference>
<dbReference type="Gene3D" id="3.40.525.10">
    <property type="entry name" value="CRAL-TRIO lipid binding domain"/>
    <property type="match status" value="1"/>
</dbReference>
<gene>
    <name evidence="3" type="ORF">J8273_2618</name>
</gene>
<keyword evidence="4" id="KW-1185">Reference proteome</keyword>
<dbReference type="PROSITE" id="PS50018">
    <property type="entry name" value="RAS_GTPASE_ACTIV_2"/>
    <property type="match status" value="1"/>
</dbReference>
<dbReference type="InterPro" id="IPR001251">
    <property type="entry name" value="CRAL-TRIO_dom"/>
</dbReference>
<dbReference type="InterPro" id="IPR008936">
    <property type="entry name" value="Rho_GTPase_activation_prot"/>
</dbReference>
<keyword evidence="1" id="KW-0343">GTPase activation</keyword>
<dbReference type="Proteomes" id="UP000717585">
    <property type="component" value="Unassembled WGS sequence"/>
</dbReference>
<dbReference type="Pfam" id="PF13716">
    <property type="entry name" value="CRAL_TRIO_2"/>
    <property type="match status" value="1"/>
</dbReference>
<comment type="caution">
    <text evidence="3">The sequence shown here is derived from an EMBL/GenBank/DDBJ whole genome shotgun (WGS) entry which is preliminary data.</text>
</comment>
<name>A0A8J6BED3_9EUKA</name>
<dbReference type="InterPro" id="IPR039360">
    <property type="entry name" value="Ras_GTPase"/>
</dbReference>
<evidence type="ECO:0000259" key="2">
    <source>
        <dbReference type="PROSITE" id="PS50018"/>
    </source>
</evidence>
<evidence type="ECO:0000313" key="4">
    <source>
        <dbReference type="Proteomes" id="UP000717585"/>
    </source>
</evidence>
<feature type="domain" description="Ras-GAP" evidence="2">
    <location>
        <begin position="998"/>
        <end position="1200"/>
    </location>
</feature>
<dbReference type="SUPFAM" id="SSF48350">
    <property type="entry name" value="GTPase activation domain, GAP"/>
    <property type="match status" value="1"/>
</dbReference>
<dbReference type="Gene3D" id="1.10.506.10">
    <property type="entry name" value="GTPase Activation - p120gap, domain 1"/>
    <property type="match status" value="1"/>
</dbReference>
<dbReference type="Pfam" id="PF00616">
    <property type="entry name" value="RasGAP"/>
    <property type="match status" value="1"/>
</dbReference>